<gene>
    <name evidence="2" type="ORF">PHMEG_00035657</name>
</gene>
<dbReference type="Gene3D" id="2.40.50.40">
    <property type="match status" value="1"/>
</dbReference>
<evidence type="ECO:0000259" key="1">
    <source>
        <dbReference type="PROSITE" id="PS50013"/>
    </source>
</evidence>
<feature type="non-terminal residue" evidence="2">
    <location>
        <position position="1"/>
    </location>
</feature>
<dbReference type="Proteomes" id="UP000198211">
    <property type="component" value="Unassembled WGS sequence"/>
</dbReference>
<protein>
    <recommendedName>
        <fullName evidence="1">Chromo domain-containing protein</fullName>
    </recommendedName>
</protein>
<comment type="caution">
    <text evidence="2">The sequence shown here is derived from an EMBL/GenBank/DDBJ whole genome shotgun (WGS) entry which is preliminary data.</text>
</comment>
<feature type="domain" description="Chromo" evidence="1">
    <location>
        <begin position="150"/>
        <end position="212"/>
    </location>
</feature>
<organism evidence="2 3">
    <name type="scientific">Phytophthora megakarya</name>
    <dbReference type="NCBI Taxonomy" id="4795"/>
    <lineage>
        <taxon>Eukaryota</taxon>
        <taxon>Sar</taxon>
        <taxon>Stramenopiles</taxon>
        <taxon>Oomycota</taxon>
        <taxon>Peronosporomycetes</taxon>
        <taxon>Peronosporales</taxon>
        <taxon>Peronosporaceae</taxon>
        <taxon>Phytophthora</taxon>
    </lineage>
</organism>
<dbReference type="EMBL" id="NBNE01014155">
    <property type="protein sequence ID" value="OWY94570.1"/>
    <property type="molecule type" value="Genomic_DNA"/>
</dbReference>
<proteinExistence type="predicted"/>
<accession>A0A225UNN6</accession>
<dbReference type="SUPFAM" id="SSF54160">
    <property type="entry name" value="Chromo domain-like"/>
    <property type="match status" value="1"/>
</dbReference>
<name>A0A225UNN6_9STRA</name>
<dbReference type="OrthoDB" id="101786at2759"/>
<dbReference type="InterPro" id="IPR000953">
    <property type="entry name" value="Chromo/chromo_shadow_dom"/>
</dbReference>
<dbReference type="InterPro" id="IPR016197">
    <property type="entry name" value="Chromo-like_dom_sf"/>
</dbReference>
<reference evidence="3" key="1">
    <citation type="submission" date="2017-03" db="EMBL/GenBank/DDBJ databases">
        <title>Phytopthora megakarya and P. palmivora, two closely related causual agents of cacao black pod achieved similar genome size and gene model numbers by different mechanisms.</title>
        <authorList>
            <person name="Ali S."/>
            <person name="Shao J."/>
            <person name="Larry D.J."/>
            <person name="Kronmiller B."/>
            <person name="Shen D."/>
            <person name="Strem M.D."/>
            <person name="Melnick R.L."/>
            <person name="Guiltinan M.J."/>
            <person name="Tyler B.M."/>
            <person name="Meinhardt L.W."/>
            <person name="Bailey B.A."/>
        </authorList>
    </citation>
    <scope>NUCLEOTIDE SEQUENCE [LARGE SCALE GENOMIC DNA]</scope>
    <source>
        <strain evidence="3">zdho120</strain>
    </source>
</reference>
<keyword evidence="3" id="KW-1185">Reference proteome</keyword>
<evidence type="ECO:0000313" key="3">
    <source>
        <dbReference type="Proteomes" id="UP000198211"/>
    </source>
</evidence>
<evidence type="ECO:0000313" key="2">
    <source>
        <dbReference type="EMBL" id="OWY94570.1"/>
    </source>
</evidence>
<dbReference type="PROSITE" id="PS50013">
    <property type="entry name" value="CHROMO_2"/>
    <property type="match status" value="1"/>
</dbReference>
<sequence length="214" mass="24404">YLLPAVQANLNHTRVQSLAGRAPIEVFTALPASSALDAIVVPATTARNQLVERQRTRDIVAHIGTPTNFDIGDFVLWSRIDQRLPNRKLLGHWVGPFKVIAALPHSFHIEHLVTARKYEVHGSRLKFYADSYLDTTTELLELIANQGMLLGVEEFRDHRYNQEFDRWELLVSWVGLQAIEDSWEPLSTLLQDVPVKVRDYVNANDNDELRAQLD</sequence>
<dbReference type="AlphaFoldDB" id="A0A225UNN6"/>
<dbReference type="CDD" id="cd00024">
    <property type="entry name" value="CD_CSD"/>
    <property type="match status" value="1"/>
</dbReference>